<accession>A0A7C9MTN6</accession>
<keyword evidence="2" id="KW-1277">Toxin-antitoxin system</keyword>
<comment type="similarity">
    <text evidence="7">Belongs to the PINc/VapC protein family.</text>
</comment>
<keyword evidence="5" id="KW-0378">Hydrolase</keyword>
<evidence type="ECO:0000313" key="10">
    <source>
        <dbReference type="Proteomes" id="UP000483286"/>
    </source>
</evidence>
<keyword evidence="10" id="KW-1185">Reference proteome</keyword>
<evidence type="ECO:0000256" key="2">
    <source>
        <dbReference type="ARBA" id="ARBA00022649"/>
    </source>
</evidence>
<dbReference type="Gene3D" id="3.40.50.1010">
    <property type="entry name" value="5'-nuclease"/>
    <property type="match status" value="1"/>
</dbReference>
<dbReference type="AlphaFoldDB" id="A0A7C9MTN6"/>
<dbReference type="GO" id="GO:0016787">
    <property type="term" value="F:hydrolase activity"/>
    <property type="evidence" value="ECO:0007669"/>
    <property type="project" value="UniProtKB-KW"/>
</dbReference>
<keyword evidence="6" id="KW-0460">Magnesium</keyword>
<dbReference type="GO" id="GO:0046872">
    <property type="term" value="F:metal ion binding"/>
    <property type="evidence" value="ECO:0007669"/>
    <property type="project" value="UniProtKB-KW"/>
</dbReference>
<sequence length="142" mass="15187">MTHCLDTNVLSALFSGEVHAPSIARTLNTLRLAGPLMIHGSVYAELLAAPSTTPSRLDSLLSRGQVQVDWATDEAVWRQSGQAYSAYARRRAKSGGGPPRRILADFLIGAHSLAVGAHLVTLDDTHYRQAYPTLQLVIPGGG</sequence>
<proteinExistence type="inferred from homology"/>
<dbReference type="PANTHER" id="PTHR33653:SF1">
    <property type="entry name" value="RIBONUCLEASE VAPC2"/>
    <property type="match status" value="1"/>
</dbReference>
<keyword evidence="4" id="KW-0479">Metal-binding</keyword>
<dbReference type="Proteomes" id="UP000483286">
    <property type="component" value="Unassembled WGS sequence"/>
</dbReference>
<dbReference type="InterPro" id="IPR002716">
    <property type="entry name" value="PIN_dom"/>
</dbReference>
<name>A0A7C9MTN6_9DEIO</name>
<evidence type="ECO:0000313" key="9">
    <source>
        <dbReference type="EMBL" id="MVN89104.1"/>
    </source>
</evidence>
<dbReference type="EMBL" id="WQLB01000043">
    <property type="protein sequence ID" value="MVN89104.1"/>
    <property type="molecule type" value="Genomic_DNA"/>
</dbReference>
<comment type="cofactor">
    <cofactor evidence="1">
        <name>Mg(2+)</name>
        <dbReference type="ChEBI" id="CHEBI:18420"/>
    </cofactor>
</comment>
<dbReference type="InterPro" id="IPR050556">
    <property type="entry name" value="Type_II_TA_system_RNase"/>
</dbReference>
<dbReference type="RefSeq" id="WP_157461366.1">
    <property type="nucleotide sequence ID" value="NZ_WQLB01000043.1"/>
</dbReference>
<evidence type="ECO:0000256" key="4">
    <source>
        <dbReference type="ARBA" id="ARBA00022723"/>
    </source>
</evidence>
<feature type="domain" description="PIN" evidence="8">
    <location>
        <begin position="4"/>
        <end position="128"/>
    </location>
</feature>
<dbReference type="PANTHER" id="PTHR33653">
    <property type="entry name" value="RIBONUCLEASE VAPC2"/>
    <property type="match status" value="1"/>
</dbReference>
<reference evidence="9 10" key="1">
    <citation type="submission" date="2019-12" db="EMBL/GenBank/DDBJ databases">
        <title>Deinococcus sp. HMF7620 Genome sequencing and assembly.</title>
        <authorList>
            <person name="Kang H."/>
            <person name="Kim H."/>
            <person name="Joh K."/>
        </authorList>
    </citation>
    <scope>NUCLEOTIDE SEQUENCE [LARGE SCALE GENOMIC DNA]</scope>
    <source>
        <strain evidence="9 10">HMF7620</strain>
    </source>
</reference>
<dbReference type="InterPro" id="IPR029060">
    <property type="entry name" value="PIN-like_dom_sf"/>
</dbReference>
<evidence type="ECO:0000256" key="6">
    <source>
        <dbReference type="ARBA" id="ARBA00022842"/>
    </source>
</evidence>
<dbReference type="GO" id="GO:0004518">
    <property type="term" value="F:nuclease activity"/>
    <property type="evidence" value="ECO:0007669"/>
    <property type="project" value="UniProtKB-KW"/>
</dbReference>
<evidence type="ECO:0000256" key="5">
    <source>
        <dbReference type="ARBA" id="ARBA00022801"/>
    </source>
</evidence>
<evidence type="ECO:0000256" key="1">
    <source>
        <dbReference type="ARBA" id="ARBA00001946"/>
    </source>
</evidence>
<protein>
    <submittedName>
        <fullName evidence="9">PIN domain-containing protein</fullName>
    </submittedName>
</protein>
<comment type="caution">
    <text evidence="9">The sequence shown here is derived from an EMBL/GenBank/DDBJ whole genome shotgun (WGS) entry which is preliminary data.</text>
</comment>
<evidence type="ECO:0000256" key="7">
    <source>
        <dbReference type="ARBA" id="ARBA00038093"/>
    </source>
</evidence>
<organism evidence="9 10">
    <name type="scientific">Deinococcus arboris</name>
    <dbReference type="NCBI Taxonomy" id="2682977"/>
    <lineage>
        <taxon>Bacteria</taxon>
        <taxon>Thermotogati</taxon>
        <taxon>Deinococcota</taxon>
        <taxon>Deinococci</taxon>
        <taxon>Deinococcales</taxon>
        <taxon>Deinococcaceae</taxon>
        <taxon>Deinococcus</taxon>
    </lineage>
</organism>
<dbReference type="SUPFAM" id="SSF88723">
    <property type="entry name" value="PIN domain-like"/>
    <property type="match status" value="1"/>
</dbReference>
<evidence type="ECO:0000259" key="8">
    <source>
        <dbReference type="Pfam" id="PF01850"/>
    </source>
</evidence>
<dbReference type="Pfam" id="PF01850">
    <property type="entry name" value="PIN"/>
    <property type="match status" value="1"/>
</dbReference>
<keyword evidence="3" id="KW-0540">Nuclease</keyword>
<evidence type="ECO:0000256" key="3">
    <source>
        <dbReference type="ARBA" id="ARBA00022722"/>
    </source>
</evidence>
<gene>
    <name evidence="9" type="ORF">GO986_20395</name>
</gene>